<dbReference type="Gene3D" id="3.40.50.150">
    <property type="entry name" value="Vaccinia Virus protein VP39"/>
    <property type="match status" value="1"/>
</dbReference>
<dbReference type="CDD" id="cd02440">
    <property type="entry name" value="AdoMet_MTases"/>
    <property type="match status" value="1"/>
</dbReference>
<evidence type="ECO:0000256" key="1">
    <source>
        <dbReference type="ARBA" id="ARBA00022603"/>
    </source>
</evidence>
<name>A0ABR6NEZ2_9SPHN</name>
<dbReference type="SUPFAM" id="SSF53335">
    <property type="entry name" value="S-adenosyl-L-methionine-dependent methyltransferases"/>
    <property type="match status" value="1"/>
</dbReference>
<evidence type="ECO:0000313" key="4">
    <source>
        <dbReference type="EMBL" id="MBB5985831.1"/>
    </source>
</evidence>
<feature type="region of interest" description="Disordered" evidence="3">
    <location>
        <begin position="255"/>
        <end position="288"/>
    </location>
</feature>
<dbReference type="InterPro" id="IPR029063">
    <property type="entry name" value="SAM-dependent_MTases_sf"/>
</dbReference>
<dbReference type="InterPro" id="IPR050602">
    <property type="entry name" value="Malonyl-ACP_OMT"/>
</dbReference>
<proteinExistence type="predicted"/>
<dbReference type="PANTHER" id="PTHR13090">
    <property type="entry name" value="ARGININE-HYDROXYLASE NDUFAF5, MITOCHONDRIAL"/>
    <property type="match status" value="1"/>
</dbReference>
<dbReference type="Proteomes" id="UP001138540">
    <property type="component" value="Unassembled WGS sequence"/>
</dbReference>
<gene>
    <name evidence="4" type="ORF">HNP60_001805</name>
</gene>
<protein>
    <submittedName>
        <fullName evidence="4">SAM-dependent methyltransferase</fullName>
    </submittedName>
</protein>
<dbReference type="GO" id="GO:0032259">
    <property type="term" value="P:methylation"/>
    <property type="evidence" value="ECO:0007669"/>
    <property type="project" value="UniProtKB-KW"/>
</dbReference>
<dbReference type="Pfam" id="PF13489">
    <property type="entry name" value="Methyltransf_23"/>
    <property type="match status" value="1"/>
</dbReference>
<evidence type="ECO:0000256" key="3">
    <source>
        <dbReference type="SAM" id="MobiDB-lite"/>
    </source>
</evidence>
<keyword evidence="5" id="KW-1185">Reference proteome</keyword>
<accession>A0ABR6NEZ2</accession>
<dbReference type="RefSeq" id="WP_184152647.1">
    <property type="nucleotide sequence ID" value="NZ_JACHKA010000001.1"/>
</dbReference>
<comment type="caution">
    <text evidence="4">The sequence shown here is derived from an EMBL/GenBank/DDBJ whole genome shotgun (WGS) entry which is preliminary data.</text>
</comment>
<keyword evidence="1 4" id="KW-0489">Methyltransferase</keyword>
<sequence length="288" mass="30632">MNVPRIFDPALRASRRDRAAATFQRHDFLYAAMAEELLERLGDVSRSFSRVLVIGCPDTRLRDYLSATGYGQVTCADPGALWAARAQGEQVSEDALPYEGGAFDLILCCGTLDTVNDLPGALIAMNRVLEPDGLLLVSFVGAGSLPRLRAALMAADGDRPAQRLHPQVDVRALGDLLARAGFAMPVADQQTLNVRYGSLFGLLGDLRGMGAAQCLASPPPPLTRAALVRAADHFAQEAEPDGRVTEKFVILHGSGWHPSATQPKPARRGSATVSLADALRPSGPKPTG</sequence>
<dbReference type="EMBL" id="JACHKA010000001">
    <property type="protein sequence ID" value="MBB5985831.1"/>
    <property type="molecule type" value="Genomic_DNA"/>
</dbReference>
<evidence type="ECO:0000256" key="2">
    <source>
        <dbReference type="ARBA" id="ARBA00022679"/>
    </source>
</evidence>
<dbReference type="PANTHER" id="PTHR13090:SF1">
    <property type="entry name" value="ARGININE-HYDROXYLASE NDUFAF5, MITOCHONDRIAL"/>
    <property type="match status" value="1"/>
</dbReference>
<dbReference type="GO" id="GO:0008168">
    <property type="term" value="F:methyltransferase activity"/>
    <property type="evidence" value="ECO:0007669"/>
    <property type="project" value="UniProtKB-KW"/>
</dbReference>
<evidence type="ECO:0000313" key="5">
    <source>
        <dbReference type="Proteomes" id="UP001138540"/>
    </source>
</evidence>
<organism evidence="4 5">
    <name type="scientific">Sphingobium lignivorans</name>
    <dbReference type="NCBI Taxonomy" id="2735886"/>
    <lineage>
        <taxon>Bacteria</taxon>
        <taxon>Pseudomonadati</taxon>
        <taxon>Pseudomonadota</taxon>
        <taxon>Alphaproteobacteria</taxon>
        <taxon>Sphingomonadales</taxon>
        <taxon>Sphingomonadaceae</taxon>
        <taxon>Sphingobium</taxon>
    </lineage>
</organism>
<keyword evidence="2" id="KW-0808">Transferase</keyword>
<reference evidence="4 5" key="1">
    <citation type="submission" date="2020-08" db="EMBL/GenBank/DDBJ databases">
        <title>Exploring microbial biodiversity for novel pathways involved in the catabolism of aromatic compounds derived from lignin.</title>
        <authorList>
            <person name="Elkins J."/>
        </authorList>
    </citation>
    <scope>NUCLEOTIDE SEQUENCE [LARGE SCALE GENOMIC DNA]</scope>
    <source>
        <strain evidence="4 5">B1D3A</strain>
    </source>
</reference>